<gene>
    <name evidence="1" type="ORF">g.16717</name>
</gene>
<protein>
    <recommendedName>
        <fullName evidence="2">Endonuclease/exonuclease/phosphatase domain-containing protein</fullName>
    </recommendedName>
</protein>
<proteinExistence type="predicted"/>
<organism evidence="1">
    <name type="scientific">Pectinophora gossypiella</name>
    <name type="common">Cotton pink bollworm</name>
    <name type="synonym">Depressaria gossypiella</name>
    <dbReference type="NCBI Taxonomy" id="13191"/>
    <lineage>
        <taxon>Eukaryota</taxon>
        <taxon>Metazoa</taxon>
        <taxon>Ecdysozoa</taxon>
        <taxon>Arthropoda</taxon>
        <taxon>Hexapoda</taxon>
        <taxon>Insecta</taxon>
        <taxon>Pterygota</taxon>
        <taxon>Neoptera</taxon>
        <taxon>Endopterygota</taxon>
        <taxon>Lepidoptera</taxon>
        <taxon>Glossata</taxon>
        <taxon>Ditrysia</taxon>
        <taxon>Gelechioidea</taxon>
        <taxon>Gelechiidae</taxon>
        <taxon>Apatetrinae</taxon>
        <taxon>Pectinophora</taxon>
    </lineage>
</organism>
<feature type="non-terminal residue" evidence="1">
    <location>
        <position position="139"/>
    </location>
</feature>
<dbReference type="AlphaFoldDB" id="A0A1E1WGG1"/>
<evidence type="ECO:0008006" key="2">
    <source>
        <dbReference type="Google" id="ProtNLM"/>
    </source>
</evidence>
<dbReference type="InterPro" id="IPR036691">
    <property type="entry name" value="Endo/exonu/phosph_ase_sf"/>
</dbReference>
<evidence type="ECO:0000313" key="1">
    <source>
        <dbReference type="EMBL" id="JAT86069.1"/>
    </source>
</evidence>
<reference evidence="1" key="1">
    <citation type="submission" date="2015-09" db="EMBL/GenBank/DDBJ databases">
        <title>De novo assembly of Pectinophora gossypiella (Pink Bollworm) gut transcriptome.</title>
        <authorList>
            <person name="Tassone E.E."/>
        </authorList>
    </citation>
    <scope>NUCLEOTIDE SEQUENCE</scope>
</reference>
<name>A0A1E1WGG1_PECGO</name>
<dbReference type="Gene3D" id="3.60.10.10">
    <property type="entry name" value="Endonuclease/exonuclease/phosphatase"/>
    <property type="match status" value="1"/>
</dbReference>
<accession>A0A1E1WGG1</accession>
<dbReference type="EMBL" id="GDQN01004985">
    <property type="protein sequence ID" value="JAT86069.1"/>
    <property type="molecule type" value="Transcribed_RNA"/>
</dbReference>
<dbReference type="OrthoDB" id="7476844at2759"/>
<feature type="non-terminal residue" evidence="1">
    <location>
        <position position="1"/>
    </location>
</feature>
<sequence length="139" mass="15235">AKSSVDTSAGALRGRPYGGLALLWRKSKLSNVSVIECSSDRLLAIRVTTVSCSFIVFNIYMPTDEVDNLPDFTDCLSRVSAIVEENNISMVYVLGDFNAHPSASFGKELQSFCDEQQFICADIKMLGIDSGTYTFISEI</sequence>
<dbReference type="SUPFAM" id="SSF56219">
    <property type="entry name" value="DNase I-like"/>
    <property type="match status" value="1"/>
</dbReference>